<keyword evidence="2" id="KW-0472">Membrane</keyword>
<feature type="domain" description="DUF4179" evidence="3">
    <location>
        <begin position="86"/>
        <end position="175"/>
    </location>
</feature>
<keyword evidence="2" id="KW-0812">Transmembrane</keyword>
<dbReference type="PATRIC" id="fig|1300222.3.peg.2799"/>
<dbReference type="Proteomes" id="UP000012081">
    <property type="component" value="Unassembled WGS sequence"/>
</dbReference>
<evidence type="ECO:0000313" key="6">
    <source>
        <dbReference type="Proteomes" id="UP000012081"/>
    </source>
</evidence>
<feature type="domain" description="DUF5643" evidence="4">
    <location>
        <begin position="276"/>
        <end position="373"/>
    </location>
</feature>
<gene>
    <name evidence="5" type="ORF">I532_13384</name>
</gene>
<proteinExistence type="predicted"/>
<dbReference type="OrthoDB" id="2541898at2"/>
<dbReference type="STRING" id="1300222.I532_13384"/>
<evidence type="ECO:0000256" key="2">
    <source>
        <dbReference type="SAM" id="Phobius"/>
    </source>
</evidence>
<evidence type="ECO:0000313" key="5">
    <source>
        <dbReference type="EMBL" id="EMT52652.1"/>
    </source>
</evidence>
<dbReference type="InterPro" id="IPR040680">
    <property type="entry name" value="DUF5643"/>
</dbReference>
<accession>M8DGT3</accession>
<evidence type="ECO:0008006" key="7">
    <source>
        <dbReference type="Google" id="ProtNLM"/>
    </source>
</evidence>
<feature type="region of interest" description="Disordered" evidence="1">
    <location>
        <begin position="1"/>
        <end position="28"/>
    </location>
</feature>
<dbReference type="InterPro" id="IPR025436">
    <property type="entry name" value="DUF4179"/>
</dbReference>
<dbReference type="Pfam" id="PF18705">
    <property type="entry name" value="DUF5643"/>
    <property type="match status" value="1"/>
</dbReference>
<reference evidence="5 6" key="1">
    <citation type="submission" date="2013-03" db="EMBL/GenBank/DDBJ databases">
        <title>Assembly of a new bacterial strain Brevibacillus borstelensis AK1.</title>
        <authorList>
            <person name="Rajan I."/>
            <person name="PoliReddy D."/>
            <person name="Sugumar T."/>
            <person name="Rathinam K."/>
            <person name="Alqarawi S."/>
            <person name="Khalil A.B."/>
            <person name="Sivakumar N."/>
        </authorList>
    </citation>
    <scope>NUCLEOTIDE SEQUENCE [LARGE SCALE GENOMIC DNA]</scope>
    <source>
        <strain evidence="5 6">AK1</strain>
    </source>
</reference>
<dbReference type="Pfam" id="PF13786">
    <property type="entry name" value="DUF4179"/>
    <property type="match status" value="1"/>
</dbReference>
<sequence>MNGDRRKTASFEQTEQLAKQMMKPRTDLQSDDLEREFPGFIEVVQGLEREREALSPGSGTRERIRQTLFETAGTTKAPVRQRRVARKWMFAATAACFFFVILIAAGFSSPTMAEKLKSIPLIRSVFSLFKDETLHIAREKGLVTPASQSVTVNGITVTVNEVFYDGSRIDIGYAIQVPEATSETEALEIARNIKIWEFTVDDSDKPVPYKGSQDVERVDKNLFAGMKHMEVTVPLPDKFTFHAKVSVGDDLSDPKTTGQLDIPVVKQMKPGDGAKLSPDISQTMESGYVFEVESVTLTPASTTILLKEIPPDDKPYDPAYRLLNDKGEAIEEAEETLTWDEKGIWRRFVIPLRERPESVKLIPSMNGVEETNKAVVIPLKADSQNK</sequence>
<keyword evidence="6" id="KW-1185">Reference proteome</keyword>
<name>M8DGT3_9BACL</name>
<dbReference type="EMBL" id="APBN01000004">
    <property type="protein sequence ID" value="EMT52652.1"/>
    <property type="molecule type" value="Genomic_DNA"/>
</dbReference>
<feature type="transmembrane region" description="Helical" evidence="2">
    <location>
        <begin position="88"/>
        <end position="107"/>
    </location>
</feature>
<dbReference type="Gene3D" id="2.60.40.1630">
    <property type="entry name" value="bacillus anthracis domain"/>
    <property type="match status" value="1"/>
</dbReference>
<organism evidence="5 6">
    <name type="scientific">Brevibacillus borstelensis AK1</name>
    <dbReference type="NCBI Taxonomy" id="1300222"/>
    <lineage>
        <taxon>Bacteria</taxon>
        <taxon>Bacillati</taxon>
        <taxon>Bacillota</taxon>
        <taxon>Bacilli</taxon>
        <taxon>Bacillales</taxon>
        <taxon>Paenibacillaceae</taxon>
        <taxon>Brevibacillus</taxon>
    </lineage>
</organism>
<protein>
    <recommendedName>
        <fullName evidence="7">DUF4179 domain-containing protein</fullName>
    </recommendedName>
</protein>
<comment type="caution">
    <text evidence="5">The sequence shown here is derived from an EMBL/GenBank/DDBJ whole genome shotgun (WGS) entry which is preliminary data.</text>
</comment>
<evidence type="ECO:0000256" key="1">
    <source>
        <dbReference type="SAM" id="MobiDB-lite"/>
    </source>
</evidence>
<evidence type="ECO:0000259" key="4">
    <source>
        <dbReference type="Pfam" id="PF18705"/>
    </source>
</evidence>
<dbReference type="RefSeq" id="WP_003388808.1">
    <property type="nucleotide sequence ID" value="NZ_APBN01000004.1"/>
</dbReference>
<dbReference type="AlphaFoldDB" id="M8DGT3"/>
<evidence type="ECO:0000259" key="3">
    <source>
        <dbReference type="Pfam" id="PF13786"/>
    </source>
</evidence>
<keyword evidence="2" id="KW-1133">Transmembrane helix</keyword>